<evidence type="ECO:0000313" key="2">
    <source>
        <dbReference type="Proteomes" id="UP000827986"/>
    </source>
</evidence>
<accession>A0A9D4B028</accession>
<organism evidence="1 2">
    <name type="scientific">Mauremys mutica</name>
    <name type="common">yellowpond turtle</name>
    <dbReference type="NCBI Taxonomy" id="74926"/>
    <lineage>
        <taxon>Eukaryota</taxon>
        <taxon>Metazoa</taxon>
        <taxon>Chordata</taxon>
        <taxon>Craniata</taxon>
        <taxon>Vertebrata</taxon>
        <taxon>Euteleostomi</taxon>
        <taxon>Archelosauria</taxon>
        <taxon>Testudinata</taxon>
        <taxon>Testudines</taxon>
        <taxon>Cryptodira</taxon>
        <taxon>Durocryptodira</taxon>
        <taxon>Testudinoidea</taxon>
        <taxon>Geoemydidae</taxon>
        <taxon>Geoemydinae</taxon>
        <taxon>Mauremys</taxon>
    </lineage>
</organism>
<gene>
    <name evidence="1" type="ORF">KIL84_004489</name>
</gene>
<sequence>MRTSLDDLVLSKSRPSPCPSIINTSPCIHQPLVLAELLQTPPRSMFGSIKSHGTCKYLWQDLTCCMHMSFRPVCRFCSLGPKAPCYLETRCEAQAQWRKLFS</sequence>
<dbReference type="Proteomes" id="UP000827986">
    <property type="component" value="Unassembled WGS sequence"/>
</dbReference>
<comment type="caution">
    <text evidence="1">The sequence shown here is derived from an EMBL/GenBank/DDBJ whole genome shotgun (WGS) entry which is preliminary data.</text>
</comment>
<keyword evidence="2" id="KW-1185">Reference proteome</keyword>
<dbReference type="AlphaFoldDB" id="A0A9D4B028"/>
<evidence type="ECO:0000313" key="1">
    <source>
        <dbReference type="EMBL" id="KAH1182997.1"/>
    </source>
</evidence>
<reference evidence="1" key="1">
    <citation type="submission" date="2021-09" db="EMBL/GenBank/DDBJ databases">
        <title>The genome of Mauremys mutica provides insights into the evolution of semi-aquatic lifestyle.</title>
        <authorList>
            <person name="Gong S."/>
            <person name="Gao Y."/>
        </authorList>
    </citation>
    <scope>NUCLEOTIDE SEQUENCE</scope>
    <source>
        <strain evidence="1">MM-2020</strain>
        <tissue evidence="1">Muscle</tissue>
    </source>
</reference>
<name>A0A9D4B028_9SAUR</name>
<protein>
    <submittedName>
        <fullName evidence="1">Uncharacterized protein</fullName>
    </submittedName>
</protein>
<dbReference type="EMBL" id="JAHDVG010000466">
    <property type="protein sequence ID" value="KAH1182997.1"/>
    <property type="molecule type" value="Genomic_DNA"/>
</dbReference>
<proteinExistence type="predicted"/>